<proteinExistence type="predicted"/>
<accession>A0ABY6CIP0</accession>
<name>A0ABY6CIP0_9HYPH</name>
<gene>
    <name evidence="1" type="ORF">N8A98_22340</name>
</gene>
<evidence type="ECO:0000313" key="2">
    <source>
        <dbReference type="Proteomes" id="UP001061862"/>
    </source>
</evidence>
<protein>
    <recommendedName>
        <fullName evidence="3">DUF2190 family protein</fullName>
    </recommendedName>
</protein>
<dbReference type="Proteomes" id="UP001061862">
    <property type="component" value="Chromosome"/>
</dbReference>
<evidence type="ECO:0008006" key="3">
    <source>
        <dbReference type="Google" id="ProtNLM"/>
    </source>
</evidence>
<organism evidence="1 2">
    <name type="scientific">Devosia neptuniae</name>
    <dbReference type="NCBI Taxonomy" id="191302"/>
    <lineage>
        <taxon>Bacteria</taxon>
        <taxon>Pseudomonadati</taxon>
        <taxon>Pseudomonadota</taxon>
        <taxon>Alphaproteobacteria</taxon>
        <taxon>Hyphomicrobiales</taxon>
        <taxon>Devosiaceae</taxon>
        <taxon>Devosia</taxon>
    </lineage>
</organism>
<keyword evidence="2" id="KW-1185">Reference proteome</keyword>
<sequence>MTFTASTPNLGMPPIDSHRTAATAAGRSTPWKLGHVIEADDPDYGMGEFVYLKGVASTALGSWVVYNPDDWSTVLLGPDMIGSVAVAMAPTVANEFGWYQIKGKAIGKVLAGFVDNANVYATATAGSVDDAIVAGDRVKNAKGASAVGTPAAGLAEFEIDRPFVDDALAA</sequence>
<dbReference type="EMBL" id="CP104965">
    <property type="protein sequence ID" value="UXN69913.1"/>
    <property type="molecule type" value="Genomic_DNA"/>
</dbReference>
<evidence type="ECO:0000313" key="1">
    <source>
        <dbReference type="EMBL" id="UXN69913.1"/>
    </source>
</evidence>
<reference evidence="1 2" key="1">
    <citation type="submission" date="2022-09" db="EMBL/GenBank/DDBJ databases">
        <title>Interaction between co-microsymbionts with complementary sets of symbiotic genes in legume-rhizobium systems.</title>
        <authorList>
            <person name="Safronova V."/>
            <person name="Sazanova A."/>
            <person name="Afonin A."/>
            <person name="Chirak E."/>
        </authorList>
    </citation>
    <scope>NUCLEOTIDE SEQUENCE [LARGE SCALE GENOMIC DNA]</scope>
    <source>
        <strain evidence="1 2">A18/4-1</strain>
    </source>
</reference>
<dbReference type="RefSeq" id="WP_262168610.1">
    <property type="nucleotide sequence ID" value="NZ_CP104965.1"/>
</dbReference>